<dbReference type="AlphaFoldDB" id="A0A841QWU1"/>
<feature type="compositionally biased region" description="Low complexity" evidence="1">
    <location>
        <begin position="18"/>
        <end position="29"/>
    </location>
</feature>
<proteinExistence type="predicted"/>
<dbReference type="EMBL" id="JACHHI010000001">
    <property type="protein sequence ID" value="MBB6477014.1"/>
    <property type="molecule type" value="Genomic_DNA"/>
</dbReference>
<comment type="caution">
    <text evidence="2">The sequence shown here is derived from an EMBL/GenBank/DDBJ whole genome shotgun (WGS) entry which is preliminary data.</text>
</comment>
<evidence type="ECO:0000313" key="2">
    <source>
        <dbReference type="EMBL" id="MBB6477014.1"/>
    </source>
</evidence>
<dbReference type="GeneID" id="93485322"/>
<organism evidence="2 3">
    <name type="scientific">Negativicoccus succinicivorans</name>
    <dbReference type="NCBI Taxonomy" id="620903"/>
    <lineage>
        <taxon>Bacteria</taxon>
        <taxon>Bacillati</taxon>
        <taxon>Bacillota</taxon>
        <taxon>Negativicutes</taxon>
        <taxon>Veillonellales</taxon>
        <taxon>Veillonellaceae</taxon>
        <taxon>Negativicoccus</taxon>
    </lineage>
</organism>
<name>A0A841QWU1_9FIRM</name>
<dbReference type="Gene3D" id="1.20.5.320">
    <property type="entry name" value="6-Phosphogluconate Dehydrogenase, domain 3"/>
    <property type="match status" value="1"/>
</dbReference>
<evidence type="ECO:0000256" key="1">
    <source>
        <dbReference type="SAM" id="MobiDB-lite"/>
    </source>
</evidence>
<reference evidence="2 3" key="1">
    <citation type="submission" date="2020-08" db="EMBL/GenBank/DDBJ databases">
        <title>Genomic Encyclopedia of Type Strains, Phase IV (KMG-IV): sequencing the most valuable type-strain genomes for metagenomic binning, comparative biology and taxonomic classification.</title>
        <authorList>
            <person name="Goeker M."/>
        </authorList>
    </citation>
    <scope>NUCLEOTIDE SEQUENCE [LARGE SCALE GENOMIC DNA]</scope>
    <source>
        <strain evidence="2 3">DSM 21255</strain>
    </source>
</reference>
<feature type="region of interest" description="Disordered" evidence="1">
    <location>
        <begin position="1"/>
        <end position="40"/>
    </location>
</feature>
<evidence type="ECO:0008006" key="4">
    <source>
        <dbReference type="Google" id="ProtNLM"/>
    </source>
</evidence>
<dbReference type="RefSeq" id="WP_159822146.1">
    <property type="nucleotide sequence ID" value="NZ_CABWNB010000001.1"/>
</dbReference>
<evidence type="ECO:0000313" key="3">
    <source>
        <dbReference type="Proteomes" id="UP000591941"/>
    </source>
</evidence>
<keyword evidence="3" id="KW-1185">Reference proteome</keyword>
<gene>
    <name evidence="2" type="ORF">HNR45_000036</name>
</gene>
<sequence>MRILLGRVKGDKGERGAQGPKGPQGERGPQGPPGEPGQTDIYTRAESDERYQLKGESVDFNELARRIPSWQWKVTLPKSDHQTVTATVGDKTYTSDFYAPQGSQITFSVTPDTGYIAGKVSPTSVTLTGDFATVTVTAATESRGVKAGSRTITRPTGTVSVKIPPSVCTVKMTADYVKKFVRVEPQGTLRFFLADAVGSNWGPALAYDAPVAPSTPPPAPKLPSATLFYDIFGTYLISGSIVIEWSEDINKHSINYDLTK</sequence>
<dbReference type="Proteomes" id="UP000591941">
    <property type="component" value="Unassembled WGS sequence"/>
</dbReference>
<accession>A0A841QWU1</accession>
<protein>
    <recommendedName>
        <fullName evidence="4">Collagen-like protein</fullName>
    </recommendedName>
</protein>